<dbReference type="Pfam" id="PF10042">
    <property type="entry name" value="DUF2278"/>
    <property type="match status" value="1"/>
</dbReference>
<dbReference type="InterPro" id="IPR036415">
    <property type="entry name" value="Lamin_tail_dom_sf"/>
</dbReference>
<feature type="domain" description="LTD" evidence="1">
    <location>
        <begin position="252"/>
        <end position="356"/>
    </location>
</feature>
<sequence>MYKKLGVITDVFASTRYLISIFGFWSSNSNQVIRRHLFSMLKNYGVLKGKAIDRKLGEGKNPHYQVLINTSGQKHRIAVNVKSKLNPSELLYLVDDNFEHPITEELVKLDYGFNHLDRKPGGLALDYVRGNLFDTTQMKPLPHDVPGPDNDLNDLIELYVGRSLNSEDAVIYAFGEKWGPENDSKDKYFDFVPGNGIHDIHMNQGSTGRFQKDNGVWQDGGLLIHYPNREQWVGIFLTFQSQSFHTDDKNGDRIDSLLAASTADIRILAALVNPEGSNGINETVTLINTSTQKVDLNGWALTDYDKRKHHLNGAINPGEVLQVPLANNSISLENEGGTITLLDKQGIKIDGVSYTKEDANQQGKTVVF</sequence>
<evidence type="ECO:0000313" key="2">
    <source>
        <dbReference type="EMBL" id="BAY84994.1"/>
    </source>
</evidence>
<dbReference type="SUPFAM" id="SSF74853">
    <property type="entry name" value="Lamin A/C globular tail domain"/>
    <property type="match status" value="1"/>
</dbReference>
<evidence type="ECO:0000313" key="3">
    <source>
        <dbReference type="Proteomes" id="UP000218418"/>
    </source>
</evidence>
<reference evidence="2 3" key="1">
    <citation type="submission" date="2017-06" db="EMBL/GenBank/DDBJ databases">
        <title>Genome sequencing of cyanobaciteial culture collection at National Institute for Environmental Studies (NIES).</title>
        <authorList>
            <person name="Hirose Y."/>
            <person name="Shimura Y."/>
            <person name="Fujisawa T."/>
            <person name="Nakamura Y."/>
            <person name="Kawachi M."/>
        </authorList>
    </citation>
    <scope>NUCLEOTIDE SEQUENCE [LARGE SCALE GENOMIC DNA]</scope>
    <source>
        <strain evidence="2 3">NIES-267</strain>
    </source>
</reference>
<dbReference type="InterPro" id="IPR001322">
    <property type="entry name" value="Lamin_tail_dom"/>
</dbReference>
<dbReference type="InterPro" id="IPR019268">
    <property type="entry name" value="DUF2278"/>
</dbReference>
<gene>
    <name evidence="2" type="ORF">NIES267_44920</name>
</gene>
<dbReference type="Proteomes" id="UP000218418">
    <property type="component" value="Chromosome"/>
</dbReference>
<dbReference type="EMBL" id="AP018227">
    <property type="protein sequence ID" value="BAY84994.1"/>
    <property type="molecule type" value="Genomic_DNA"/>
</dbReference>
<accession>A0A1Z4LUY9</accession>
<dbReference type="AlphaFoldDB" id="A0A1Z4LUY9"/>
<protein>
    <recommendedName>
        <fullName evidence="1">LTD domain-containing protein</fullName>
    </recommendedName>
</protein>
<keyword evidence="3" id="KW-1185">Reference proteome</keyword>
<name>A0A1Z4LUY9_9CYAN</name>
<dbReference type="PROSITE" id="PS51841">
    <property type="entry name" value="LTD"/>
    <property type="match status" value="1"/>
</dbReference>
<evidence type="ECO:0000259" key="1">
    <source>
        <dbReference type="PROSITE" id="PS51841"/>
    </source>
</evidence>
<dbReference type="Pfam" id="PF00932">
    <property type="entry name" value="LTD"/>
    <property type="match status" value="1"/>
</dbReference>
<proteinExistence type="predicted"/>
<organism evidence="2 3">
    <name type="scientific">Calothrix parasitica NIES-267</name>
    <dbReference type="NCBI Taxonomy" id="1973488"/>
    <lineage>
        <taxon>Bacteria</taxon>
        <taxon>Bacillati</taxon>
        <taxon>Cyanobacteriota</taxon>
        <taxon>Cyanophyceae</taxon>
        <taxon>Nostocales</taxon>
        <taxon>Calotrichaceae</taxon>
        <taxon>Calothrix</taxon>
    </lineage>
</organism>